<dbReference type="EMBL" id="FLUO01000003">
    <property type="protein sequence ID" value="SBW12679.1"/>
    <property type="molecule type" value="Genomic_DNA"/>
</dbReference>
<protein>
    <submittedName>
        <fullName evidence="1">Uncharacterized protein</fullName>
    </submittedName>
</protein>
<evidence type="ECO:0000313" key="1">
    <source>
        <dbReference type="EMBL" id="SBW12679.1"/>
    </source>
</evidence>
<proteinExistence type="predicted"/>
<sequence length="161" mass="17786">MMHLSDRRRVELALPAAVMHRVVSQSIAEGERSDDDREVLALLREAAAEPFDGLNAWERPRLMRRVDRLSMEVMAELMGGARAKAFLALTLWLKGMLDDGTLALIEGSAFDRAMGGILATMEDAPEVMAAVDRSATKAAWRISRRLSGLGYYPAARREAAE</sequence>
<dbReference type="AlphaFoldDB" id="A0A212KLY6"/>
<accession>A0A212KLY6</accession>
<reference evidence="1" key="1">
    <citation type="submission" date="2016-04" db="EMBL/GenBank/DDBJ databases">
        <authorList>
            <person name="Evans L.H."/>
            <person name="Alamgir A."/>
            <person name="Owens N."/>
            <person name="Weber N.D."/>
            <person name="Virtaneva K."/>
            <person name="Barbian K."/>
            <person name="Babar A."/>
            <person name="Rosenke K."/>
        </authorList>
    </citation>
    <scope>NUCLEOTIDE SEQUENCE</scope>
    <source>
        <strain evidence="1">86</strain>
    </source>
</reference>
<name>A0A212KLY6_9PROT</name>
<organism evidence="1">
    <name type="scientific">uncultured Alphaproteobacteria bacterium</name>
    <dbReference type="NCBI Taxonomy" id="91750"/>
    <lineage>
        <taxon>Bacteria</taxon>
        <taxon>Pseudomonadati</taxon>
        <taxon>Pseudomonadota</taxon>
        <taxon>Alphaproteobacteria</taxon>
        <taxon>environmental samples</taxon>
    </lineage>
</organism>
<gene>
    <name evidence="1" type="ORF">KL86APRO_30170</name>
</gene>